<sequence>MFAKADHFQSSQPSEVLNSGSCGFRLSALTKDRGTYMKFQISYLLNGILLFYANCGGDEIMQLFGEYFNPEDNIRAKAKLHLDEFQEPEKHIREDSAANSTREYGESDSIQFISGMTTSNLDDLGAGHIFSEIKVLLAGMSAFKRMHAKKSVNKAAHVLAVVSRMGFG</sequence>
<proteinExistence type="predicted"/>
<reference evidence="1 2" key="1">
    <citation type="submission" date="2024-01" db="EMBL/GenBank/DDBJ databases">
        <authorList>
            <person name="Waweru B."/>
        </authorList>
    </citation>
    <scope>NUCLEOTIDE SEQUENCE [LARGE SCALE GENOMIC DNA]</scope>
</reference>
<dbReference type="EMBL" id="CAWUPB010000913">
    <property type="protein sequence ID" value="CAK7332147.1"/>
    <property type="molecule type" value="Genomic_DNA"/>
</dbReference>
<accession>A0AAV1RES8</accession>
<comment type="caution">
    <text evidence="1">The sequence shown here is derived from an EMBL/GenBank/DDBJ whole genome shotgun (WGS) entry which is preliminary data.</text>
</comment>
<keyword evidence="2" id="KW-1185">Reference proteome</keyword>
<name>A0AAV1RES8_9ROSI</name>
<evidence type="ECO:0000313" key="1">
    <source>
        <dbReference type="EMBL" id="CAK7332147.1"/>
    </source>
</evidence>
<gene>
    <name evidence="1" type="ORF">DCAF_LOCUS8831</name>
</gene>
<dbReference type="AlphaFoldDB" id="A0AAV1RES8"/>
<dbReference type="Proteomes" id="UP001314170">
    <property type="component" value="Unassembled WGS sequence"/>
</dbReference>
<organism evidence="1 2">
    <name type="scientific">Dovyalis caffra</name>
    <dbReference type="NCBI Taxonomy" id="77055"/>
    <lineage>
        <taxon>Eukaryota</taxon>
        <taxon>Viridiplantae</taxon>
        <taxon>Streptophyta</taxon>
        <taxon>Embryophyta</taxon>
        <taxon>Tracheophyta</taxon>
        <taxon>Spermatophyta</taxon>
        <taxon>Magnoliopsida</taxon>
        <taxon>eudicotyledons</taxon>
        <taxon>Gunneridae</taxon>
        <taxon>Pentapetalae</taxon>
        <taxon>rosids</taxon>
        <taxon>fabids</taxon>
        <taxon>Malpighiales</taxon>
        <taxon>Salicaceae</taxon>
        <taxon>Flacourtieae</taxon>
        <taxon>Dovyalis</taxon>
    </lineage>
</organism>
<protein>
    <submittedName>
        <fullName evidence="1">Uncharacterized protein</fullName>
    </submittedName>
</protein>
<evidence type="ECO:0000313" key="2">
    <source>
        <dbReference type="Proteomes" id="UP001314170"/>
    </source>
</evidence>